<evidence type="ECO:0000313" key="2">
    <source>
        <dbReference type="EMBL" id="GFN93986.1"/>
    </source>
</evidence>
<sequence>MFKSGSPITVSDFRFRRPPVSISTKKIYRAHPSSGRPADPGIQGNENVDKLAKAALNRASCSGKLICWSDLKPKTDALSTQSGKKVGRLRGQTNSTKYSPPWAKTSTGEAKEQVENGRRQCVDFGWATRGSPRATFKNIRSSLFCYACDSLYTVRHILIECPDSSHQQDIPQCN</sequence>
<gene>
    <name evidence="2" type="ORF">PoB_002049200</name>
</gene>
<dbReference type="Proteomes" id="UP000735302">
    <property type="component" value="Unassembled WGS sequence"/>
</dbReference>
<evidence type="ECO:0008006" key="4">
    <source>
        <dbReference type="Google" id="ProtNLM"/>
    </source>
</evidence>
<proteinExistence type="predicted"/>
<name>A0AAV3ZHK8_9GAST</name>
<organism evidence="2 3">
    <name type="scientific">Plakobranchus ocellatus</name>
    <dbReference type="NCBI Taxonomy" id="259542"/>
    <lineage>
        <taxon>Eukaryota</taxon>
        <taxon>Metazoa</taxon>
        <taxon>Spiralia</taxon>
        <taxon>Lophotrochozoa</taxon>
        <taxon>Mollusca</taxon>
        <taxon>Gastropoda</taxon>
        <taxon>Heterobranchia</taxon>
        <taxon>Euthyneura</taxon>
        <taxon>Panpulmonata</taxon>
        <taxon>Sacoglossa</taxon>
        <taxon>Placobranchoidea</taxon>
        <taxon>Plakobranchidae</taxon>
        <taxon>Plakobranchus</taxon>
    </lineage>
</organism>
<feature type="compositionally biased region" description="Polar residues" evidence="1">
    <location>
        <begin position="91"/>
        <end position="108"/>
    </location>
</feature>
<feature type="region of interest" description="Disordered" evidence="1">
    <location>
        <begin position="76"/>
        <end position="114"/>
    </location>
</feature>
<evidence type="ECO:0000313" key="3">
    <source>
        <dbReference type="Proteomes" id="UP000735302"/>
    </source>
</evidence>
<reference evidence="2 3" key="1">
    <citation type="journal article" date="2021" name="Elife">
        <title>Chloroplast acquisition without the gene transfer in kleptoplastic sea slugs, Plakobranchus ocellatus.</title>
        <authorList>
            <person name="Maeda T."/>
            <person name="Takahashi S."/>
            <person name="Yoshida T."/>
            <person name="Shimamura S."/>
            <person name="Takaki Y."/>
            <person name="Nagai Y."/>
            <person name="Toyoda A."/>
            <person name="Suzuki Y."/>
            <person name="Arimoto A."/>
            <person name="Ishii H."/>
            <person name="Satoh N."/>
            <person name="Nishiyama T."/>
            <person name="Hasebe M."/>
            <person name="Maruyama T."/>
            <person name="Minagawa J."/>
            <person name="Obokata J."/>
            <person name="Shigenobu S."/>
        </authorList>
    </citation>
    <scope>NUCLEOTIDE SEQUENCE [LARGE SCALE GENOMIC DNA]</scope>
</reference>
<dbReference type="EMBL" id="BLXT01002393">
    <property type="protein sequence ID" value="GFN93986.1"/>
    <property type="molecule type" value="Genomic_DNA"/>
</dbReference>
<protein>
    <recommendedName>
        <fullName evidence="4">RNase H type-1 domain-containing protein</fullName>
    </recommendedName>
</protein>
<evidence type="ECO:0000256" key="1">
    <source>
        <dbReference type="SAM" id="MobiDB-lite"/>
    </source>
</evidence>
<dbReference type="AlphaFoldDB" id="A0AAV3ZHK8"/>
<keyword evidence="3" id="KW-1185">Reference proteome</keyword>
<comment type="caution">
    <text evidence="2">The sequence shown here is derived from an EMBL/GenBank/DDBJ whole genome shotgun (WGS) entry which is preliminary data.</text>
</comment>
<accession>A0AAV3ZHK8</accession>